<dbReference type="EMBL" id="LDQC01000042">
    <property type="protein sequence ID" value="KTR07237.1"/>
    <property type="molecule type" value="Genomic_DNA"/>
</dbReference>
<evidence type="ECO:0000256" key="1">
    <source>
        <dbReference type="ARBA" id="ARBA00004370"/>
    </source>
</evidence>
<dbReference type="InterPro" id="IPR012338">
    <property type="entry name" value="Beta-lactam/transpept-like"/>
</dbReference>
<sequence>MDDDVTAQRTWSGTMLVARGSEPLVERAAGNTAGPDAPPITLGTRFQAGSISKQLMSVVALDLVARGSLALDQPIAEHLPDLPAHLRSVTLHHLLSHTSGLGHWSSLDGVPPLLDVPPSRGELVRLTLQSPLGSPPGERPRYSGPGFLLVALVIEAVTGHPYAEALGDVVLGPAAMDDTTSGQFPEHGAAVGQVDRRTITVEPGFADLPGTGDLWTTAGDLLRYVRALRSGRILPTDLVAAMLSPRATLDRPDPADRPLSATGYGYGTFLGRVLGEDGWFVPGDNPGFQSLLAVVPGSDTTLTVLSNDASGVEGALHEWAAAR</sequence>
<gene>
    <name evidence="4" type="ORF">NS184_08140</name>
</gene>
<dbReference type="PANTHER" id="PTHR46825">
    <property type="entry name" value="D-ALANYL-D-ALANINE-CARBOXYPEPTIDASE/ENDOPEPTIDASE AMPH"/>
    <property type="match status" value="1"/>
</dbReference>
<dbReference type="InterPro" id="IPR001466">
    <property type="entry name" value="Beta-lactam-related"/>
</dbReference>
<evidence type="ECO:0000313" key="4">
    <source>
        <dbReference type="EMBL" id="KTR07237.1"/>
    </source>
</evidence>
<dbReference type="Gene3D" id="3.40.710.10">
    <property type="entry name" value="DD-peptidase/beta-lactamase superfamily"/>
    <property type="match status" value="1"/>
</dbReference>
<protein>
    <recommendedName>
        <fullName evidence="3">Beta-lactamase-related domain-containing protein</fullName>
    </recommendedName>
</protein>
<dbReference type="Pfam" id="PF00144">
    <property type="entry name" value="Beta-lactamase"/>
    <property type="match status" value="1"/>
</dbReference>
<reference evidence="4 5" key="1">
    <citation type="journal article" date="2016" name="Front. Microbiol.">
        <title>Genomic Resource of Rice Seed Associated Bacteria.</title>
        <authorList>
            <person name="Midha S."/>
            <person name="Bansal K."/>
            <person name="Sharma S."/>
            <person name="Kumar N."/>
            <person name="Patil P.P."/>
            <person name="Chaudhry V."/>
            <person name="Patil P.B."/>
        </authorList>
    </citation>
    <scope>NUCLEOTIDE SEQUENCE [LARGE SCALE GENOMIC DNA]</scope>
    <source>
        <strain evidence="4 5">NS184</strain>
    </source>
</reference>
<keyword evidence="2" id="KW-0472">Membrane</keyword>
<dbReference type="OrthoDB" id="9809635at2"/>
<evidence type="ECO:0000259" key="3">
    <source>
        <dbReference type="Pfam" id="PF00144"/>
    </source>
</evidence>
<dbReference type="Proteomes" id="UP000078252">
    <property type="component" value="Unassembled WGS sequence"/>
</dbReference>
<name>A0A175RUN8_9MICO</name>
<comment type="subcellular location">
    <subcellularLocation>
        <location evidence="1">Membrane</location>
    </subcellularLocation>
</comment>
<feature type="domain" description="Beta-lactamase-related" evidence="3">
    <location>
        <begin position="8"/>
        <end position="319"/>
    </location>
</feature>
<proteinExistence type="predicted"/>
<dbReference type="STRING" id="33881.NS184_08140"/>
<dbReference type="GO" id="GO:0016020">
    <property type="term" value="C:membrane"/>
    <property type="evidence" value="ECO:0007669"/>
    <property type="project" value="UniProtKB-SubCell"/>
</dbReference>
<accession>A0A175RUN8</accession>
<evidence type="ECO:0000256" key="2">
    <source>
        <dbReference type="ARBA" id="ARBA00023136"/>
    </source>
</evidence>
<dbReference type="PANTHER" id="PTHR46825:SF11">
    <property type="entry name" value="PENICILLIN-BINDING PROTEIN 4"/>
    <property type="match status" value="1"/>
</dbReference>
<comment type="caution">
    <text evidence="4">The sequence shown here is derived from an EMBL/GenBank/DDBJ whole genome shotgun (WGS) entry which is preliminary data.</text>
</comment>
<dbReference type="PATRIC" id="fig|33881.3.peg.1952"/>
<organism evidence="4 5">
    <name type="scientific">Curtobacterium luteum</name>
    <dbReference type="NCBI Taxonomy" id="33881"/>
    <lineage>
        <taxon>Bacteria</taxon>
        <taxon>Bacillati</taxon>
        <taxon>Actinomycetota</taxon>
        <taxon>Actinomycetes</taxon>
        <taxon>Micrococcales</taxon>
        <taxon>Microbacteriaceae</taxon>
        <taxon>Curtobacterium</taxon>
    </lineage>
</organism>
<dbReference type="RefSeq" id="WP_058725612.1">
    <property type="nucleotide sequence ID" value="NZ_LDQC01000042.1"/>
</dbReference>
<dbReference type="SUPFAM" id="SSF56601">
    <property type="entry name" value="beta-lactamase/transpeptidase-like"/>
    <property type="match status" value="1"/>
</dbReference>
<dbReference type="AlphaFoldDB" id="A0A175RUN8"/>
<evidence type="ECO:0000313" key="5">
    <source>
        <dbReference type="Proteomes" id="UP000078252"/>
    </source>
</evidence>
<dbReference type="InterPro" id="IPR050491">
    <property type="entry name" value="AmpC-like"/>
</dbReference>